<feature type="transmembrane region" description="Helical" evidence="1">
    <location>
        <begin position="7"/>
        <end position="30"/>
    </location>
</feature>
<evidence type="ECO:0000256" key="1">
    <source>
        <dbReference type="SAM" id="Phobius"/>
    </source>
</evidence>
<name>A0A9Q9T5F7_BACPU</name>
<protein>
    <submittedName>
        <fullName evidence="2">Uncharacterized protein</fullName>
    </submittedName>
</protein>
<keyword evidence="1" id="KW-1133">Transmembrane helix</keyword>
<reference evidence="2" key="1">
    <citation type="submission" date="2018-10" db="EMBL/GenBank/DDBJ databases">
        <authorList>
            <person name="Singh K. P."/>
            <person name="Ramachandran G."/>
            <person name="Val-Calvo J."/>
            <person name="Meijer J.J. W."/>
            <person name="Miguel-Arribas A."/>
            <person name="Gago Cordoba C."/>
        </authorList>
    </citation>
    <scope>NUCLEOTIDE SEQUENCE</scope>
    <source>
        <strain evidence="2">1</strain>
        <plasmid evidence="2">p576</plasmid>
    </source>
</reference>
<dbReference type="EMBL" id="LR026976">
    <property type="protein sequence ID" value="VCT93325.1"/>
    <property type="molecule type" value="Genomic_DNA"/>
</dbReference>
<organism evidence="2">
    <name type="scientific">Bacillus pumilus</name>
    <name type="common">Bacillus mesentericus</name>
    <dbReference type="NCBI Taxonomy" id="1408"/>
    <lineage>
        <taxon>Bacteria</taxon>
        <taxon>Bacillati</taxon>
        <taxon>Bacillota</taxon>
        <taxon>Bacilli</taxon>
        <taxon>Bacillales</taxon>
        <taxon>Bacillaceae</taxon>
        <taxon>Bacillus</taxon>
    </lineage>
</organism>
<keyword evidence="2" id="KW-0614">Plasmid</keyword>
<keyword evidence="1" id="KW-0472">Membrane</keyword>
<geneLocation type="plasmid" evidence="2">
    <name>p576</name>
</geneLocation>
<sequence length="61" mass="7109">MDREDVFKFIVAFILLVIVFSIGVYVHYLFIFSNIWLAPTIFWIIVVSAVIALWCVNESIL</sequence>
<feature type="transmembrane region" description="Helical" evidence="1">
    <location>
        <begin position="36"/>
        <end position="56"/>
    </location>
</feature>
<dbReference type="AlphaFoldDB" id="A0A9Q9T5F7"/>
<keyword evidence="1" id="KW-0812">Transmembrane</keyword>
<gene>
    <name evidence="2" type="primary">p40</name>
    <name evidence="2" type="ORF">SBRMV_040</name>
</gene>
<evidence type="ECO:0000313" key="2">
    <source>
        <dbReference type="EMBL" id="VCT93325.1"/>
    </source>
</evidence>
<proteinExistence type="predicted"/>
<accession>A0A9Q9T5F7</accession>